<dbReference type="SUPFAM" id="SSF55797">
    <property type="entry name" value="PR-1-like"/>
    <property type="match status" value="1"/>
</dbReference>
<dbReference type="PROSITE" id="PS01009">
    <property type="entry name" value="CRISP_1"/>
    <property type="match status" value="1"/>
</dbReference>
<evidence type="ECO:0000256" key="2">
    <source>
        <dbReference type="ARBA" id="ARBA00022525"/>
    </source>
</evidence>
<dbReference type="PRINTS" id="PR00837">
    <property type="entry name" value="V5TPXLIKE"/>
</dbReference>
<dbReference type="GO" id="GO:0005576">
    <property type="term" value="C:extracellular region"/>
    <property type="evidence" value="ECO:0007669"/>
    <property type="project" value="UniProtKB-SubCell"/>
</dbReference>
<dbReference type="AlphaFoldDB" id="A0AAV7J0C1"/>
<proteinExistence type="predicted"/>
<accession>A0AAV7J0C1</accession>
<sequence>MERSNSRLRKSFTENLVRFFAIKTWYLEHQIFKYGPHAKNDLSQVGHYTQMVWAPTHRVGCGWAKCNGTRGPRGQPYFSYVCNYCPA</sequence>
<organism evidence="4 5">
    <name type="scientific">Cotesia glomerata</name>
    <name type="common">Lepidopteran parasitic wasp</name>
    <name type="synonym">Apanteles glomeratus</name>
    <dbReference type="NCBI Taxonomy" id="32391"/>
    <lineage>
        <taxon>Eukaryota</taxon>
        <taxon>Metazoa</taxon>
        <taxon>Ecdysozoa</taxon>
        <taxon>Arthropoda</taxon>
        <taxon>Hexapoda</taxon>
        <taxon>Insecta</taxon>
        <taxon>Pterygota</taxon>
        <taxon>Neoptera</taxon>
        <taxon>Endopterygota</taxon>
        <taxon>Hymenoptera</taxon>
        <taxon>Apocrita</taxon>
        <taxon>Ichneumonoidea</taxon>
        <taxon>Braconidae</taxon>
        <taxon>Microgastrinae</taxon>
        <taxon>Cotesia</taxon>
    </lineage>
</organism>
<protein>
    <recommendedName>
        <fullName evidence="3">SCP domain-containing protein</fullName>
    </recommendedName>
</protein>
<keyword evidence="2" id="KW-0964">Secreted</keyword>
<dbReference type="Pfam" id="PF00188">
    <property type="entry name" value="CAP"/>
    <property type="match status" value="1"/>
</dbReference>
<evidence type="ECO:0000313" key="5">
    <source>
        <dbReference type="Proteomes" id="UP000826195"/>
    </source>
</evidence>
<name>A0AAV7J0C1_COTGL</name>
<comment type="subcellular location">
    <subcellularLocation>
        <location evidence="1">Secreted</location>
    </subcellularLocation>
</comment>
<evidence type="ECO:0000313" key="4">
    <source>
        <dbReference type="EMBL" id="KAH0564103.1"/>
    </source>
</evidence>
<dbReference type="EMBL" id="JAHXZJ010000002">
    <property type="protein sequence ID" value="KAH0564103.1"/>
    <property type="molecule type" value="Genomic_DNA"/>
</dbReference>
<keyword evidence="5" id="KW-1185">Reference proteome</keyword>
<dbReference type="InterPro" id="IPR001283">
    <property type="entry name" value="CRISP-related"/>
</dbReference>
<reference evidence="4 5" key="1">
    <citation type="journal article" date="2021" name="J. Hered.">
        <title>A chromosome-level genome assembly of the parasitoid wasp, Cotesia glomerata (Hymenoptera: Braconidae).</title>
        <authorList>
            <person name="Pinto B.J."/>
            <person name="Weis J.J."/>
            <person name="Gamble T."/>
            <person name="Ode P.J."/>
            <person name="Paul R."/>
            <person name="Zaspel J.M."/>
        </authorList>
    </citation>
    <scope>NUCLEOTIDE SEQUENCE [LARGE SCALE GENOMIC DNA]</scope>
    <source>
        <strain evidence="4">CgM1</strain>
    </source>
</reference>
<dbReference type="InterPro" id="IPR018244">
    <property type="entry name" value="Allrgn_V5/Tpx1_CS"/>
</dbReference>
<comment type="caution">
    <text evidence="4">The sequence shown here is derived from an EMBL/GenBank/DDBJ whole genome shotgun (WGS) entry which is preliminary data.</text>
</comment>
<dbReference type="Proteomes" id="UP000826195">
    <property type="component" value="Unassembled WGS sequence"/>
</dbReference>
<gene>
    <name evidence="4" type="ORF">KQX54_009276</name>
</gene>
<evidence type="ECO:0000259" key="3">
    <source>
        <dbReference type="SMART" id="SM00198"/>
    </source>
</evidence>
<dbReference type="PANTHER" id="PTHR10334">
    <property type="entry name" value="CYSTEINE-RICH SECRETORY PROTEIN-RELATED"/>
    <property type="match status" value="1"/>
</dbReference>
<feature type="domain" description="SCP" evidence="3">
    <location>
        <begin position="1"/>
        <end position="87"/>
    </location>
</feature>
<dbReference type="SMART" id="SM00198">
    <property type="entry name" value="SCP"/>
    <property type="match status" value="1"/>
</dbReference>
<dbReference type="Gene3D" id="3.40.33.10">
    <property type="entry name" value="CAP"/>
    <property type="match status" value="1"/>
</dbReference>
<dbReference type="InterPro" id="IPR014044">
    <property type="entry name" value="CAP_dom"/>
</dbReference>
<evidence type="ECO:0000256" key="1">
    <source>
        <dbReference type="ARBA" id="ARBA00004613"/>
    </source>
</evidence>
<dbReference type="InterPro" id="IPR035940">
    <property type="entry name" value="CAP_sf"/>
</dbReference>